<reference evidence="1 2" key="1">
    <citation type="submission" date="2016-01" db="EMBL/GenBank/DDBJ databases">
        <authorList>
            <person name="Oliw E.H."/>
        </authorList>
    </citation>
    <scope>NUCLEOTIDE SEQUENCE [LARGE SCALE GENOMIC DNA]</scope>
    <source>
        <strain evidence="1 2">DY10</strain>
    </source>
</reference>
<name>A0A1P9WZ92_9BACT</name>
<evidence type="ECO:0000313" key="1">
    <source>
        <dbReference type="EMBL" id="AQG80700.1"/>
    </source>
</evidence>
<protein>
    <submittedName>
        <fullName evidence="1">Uncharacterized protein</fullName>
    </submittedName>
</protein>
<accession>A0A1P9WZ92</accession>
<gene>
    <name evidence="1" type="ORF">AWR27_16015</name>
</gene>
<sequence length="187" mass="21684">MDQHIIPECYIDTRLVKTLEPPKVRYNHQHGCSNVEKAMKKLRGDFALGIIDKDKKALKYLDECQLVCELDGFLQLLRHQTEHHYLIMIRPAMERWILNTASVASLSLPDFDLPDNLEKLCDLTKTAKSDREDSNAQKFGRLFKELKRSNPPAIAILTFWISYLKANPYTADVDWLVLETERLIAQN</sequence>
<evidence type="ECO:0000313" key="2">
    <source>
        <dbReference type="Proteomes" id="UP000187941"/>
    </source>
</evidence>
<dbReference type="AlphaFoldDB" id="A0A1P9WZ92"/>
<organism evidence="1 2">
    <name type="scientific">Spirosoma montaniterrae</name>
    <dbReference type="NCBI Taxonomy" id="1178516"/>
    <lineage>
        <taxon>Bacteria</taxon>
        <taxon>Pseudomonadati</taxon>
        <taxon>Bacteroidota</taxon>
        <taxon>Cytophagia</taxon>
        <taxon>Cytophagales</taxon>
        <taxon>Cytophagaceae</taxon>
        <taxon>Spirosoma</taxon>
    </lineage>
</organism>
<dbReference type="KEGG" id="smon:AWR27_16015"/>
<proteinExistence type="predicted"/>
<dbReference type="Proteomes" id="UP000187941">
    <property type="component" value="Chromosome"/>
</dbReference>
<dbReference type="STRING" id="1178516.AWR27_16015"/>
<dbReference type="EMBL" id="CP014263">
    <property type="protein sequence ID" value="AQG80700.1"/>
    <property type="molecule type" value="Genomic_DNA"/>
</dbReference>
<keyword evidence="2" id="KW-1185">Reference proteome</keyword>